<dbReference type="Gene3D" id="2.60.40.3940">
    <property type="match status" value="1"/>
</dbReference>
<dbReference type="InterPro" id="IPR054075">
    <property type="entry name" value="Gp53-like_C"/>
</dbReference>
<dbReference type="AlphaFoldDB" id="R4K525"/>
<dbReference type="KEGG" id="cpas:Clopa_1911"/>
<dbReference type="STRING" id="86416.Clopa_1911"/>
<dbReference type="Pfam" id="PF21882">
    <property type="entry name" value="Gp53-like_C"/>
    <property type="match status" value="1"/>
</dbReference>
<organism evidence="2 3">
    <name type="scientific">Clostridium pasteurianum BC1</name>
    <dbReference type="NCBI Taxonomy" id="86416"/>
    <lineage>
        <taxon>Bacteria</taxon>
        <taxon>Bacillati</taxon>
        <taxon>Bacillota</taxon>
        <taxon>Clostridia</taxon>
        <taxon>Eubacteriales</taxon>
        <taxon>Clostridiaceae</taxon>
        <taxon>Clostridium</taxon>
    </lineage>
</organism>
<keyword evidence="3" id="KW-1185">Reference proteome</keyword>
<dbReference type="HOGENOM" id="CLU_1150306_0_0_9"/>
<dbReference type="eggNOG" id="ENOG502ZQEV">
    <property type="taxonomic scope" value="Bacteria"/>
</dbReference>
<evidence type="ECO:0000313" key="3">
    <source>
        <dbReference type="Proteomes" id="UP000013523"/>
    </source>
</evidence>
<dbReference type="PATRIC" id="fig|86416.3.peg.1882"/>
<protein>
    <recommendedName>
        <fullName evidence="1">Putative tail fiber protein gp53-like C-terminal domain-containing protein</fullName>
    </recommendedName>
</protein>
<accession>R4K525</accession>
<evidence type="ECO:0000259" key="1">
    <source>
        <dbReference type="Pfam" id="PF21882"/>
    </source>
</evidence>
<gene>
    <name evidence="2" type="ORF">Clopa_1911</name>
</gene>
<dbReference type="OrthoDB" id="9795386at2"/>
<reference evidence="2 3" key="1">
    <citation type="submission" date="2012-01" db="EMBL/GenBank/DDBJ databases">
        <title>Complete sequence of chromosome of Clostridium pasteurianum BC1.</title>
        <authorList>
            <consortium name="US DOE Joint Genome Institute"/>
            <person name="Lucas S."/>
            <person name="Han J."/>
            <person name="Lapidus A."/>
            <person name="Cheng J.-F."/>
            <person name="Goodwin L."/>
            <person name="Pitluck S."/>
            <person name="Peters L."/>
            <person name="Mikhailova N."/>
            <person name="Teshima H."/>
            <person name="Detter J.C."/>
            <person name="Han C."/>
            <person name="Tapia R."/>
            <person name="Land M."/>
            <person name="Hauser L."/>
            <person name="Kyrpides N."/>
            <person name="Ivanova N."/>
            <person name="Pagani I."/>
            <person name="Dunn J."/>
            <person name="Taghavi S."/>
            <person name="Francis A."/>
            <person name="van der Lelie D."/>
            <person name="Woyke T."/>
        </authorList>
    </citation>
    <scope>NUCLEOTIDE SEQUENCE [LARGE SCALE GENOMIC DNA]</scope>
    <source>
        <strain evidence="2 3">BC1</strain>
    </source>
</reference>
<proteinExistence type="predicted"/>
<dbReference type="EMBL" id="CP003261">
    <property type="protein sequence ID" value="AGK96811.1"/>
    <property type="molecule type" value="Genomic_DNA"/>
</dbReference>
<sequence>MTIKTNFFDGIAYNSGDLIAPWQALLSNGIFNVSGGALAVTQNSTPNMTVNVAAGSCMLNGYFVNNGSPISVPINGNASGYNRYDIIVVDVDLGSATTTIKAVMGTPSSSPTVPLPTATQIVIANVFVGNNVSAINTANITDGRANAGIGSIYKSLVLGSSGYILFTCGLMLQWVANGVQQGSYGSTAFLTNFPNECWHVFATMEATSAASVSVANLTTGNFNSSCNVSGIPKGHFFAIGY</sequence>
<evidence type="ECO:0000313" key="2">
    <source>
        <dbReference type="EMBL" id="AGK96811.1"/>
    </source>
</evidence>
<feature type="domain" description="Putative tail fiber protein gp53-like C-terminal" evidence="1">
    <location>
        <begin position="169"/>
        <end position="241"/>
    </location>
</feature>
<dbReference type="RefSeq" id="WP_015615129.1">
    <property type="nucleotide sequence ID" value="NC_021182.1"/>
</dbReference>
<name>R4K525_CLOPA</name>
<dbReference type="Proteomes" id="UP000013523">
    <property type="component" value="Chromosome"/>
</dbReference>